<feature type="transmembrane region" description="Helical" evidence="1">
    <location>
        <begin position="36"/>
        <end position="55"/>
    </location>
</feature>
<name>A0ABS8TZJ9_9SPHI</name>
<proteinExistence type="predicted"/>
<keyword evidence="3" id="KW-1185">Reference proteome</keyword>
<feature type="transmembrane region" description="Helical" evidence="1">
    <location>
        <begin position="7"/>
        <end position="30"/>
    </location>
</feature>
<comment type="caution">
    <text evidence="2">The sequence shown here is derived from an EMBL/GenBank/DDBJ whole genome shotgun (WGS) entry which is preliminary data.</text>
</comment>
<accession>A0ABS8TZJ9</accession>
<dbReference type="EMBL" id="JAJPWV010000001">
    <property type="protein sequence ID" value="MCD8739235.1"/>
    <property type="molecule type" value="Genomic_DNA"/>
</dbReference>
<reference evidence="2 3" key="1">
    <citation type="submission" date="2021-12" db="EMBL/GenBank/DDBJ databases">
        <title>Mucilaginibacter roseus genome.</title>
        <authorList>
            <person name="Ferreira J.R."/>
            <person name="Newman J.D."/>
        </authorList>
    </citation>
    <scope>NUCLEOTIDE SEQUENCE [LARGE SCALE GENOMIC DNA]</scope>
    <source>
        <strain evidence="2 3">LMG 28454</strain>
    </source>
</reference>
<feature type="transmembrane region" description="Helical" evidence="1">
    <location>
        <begin position="128"/>
        <end position="148"/>
    </location>
</feature>
<keyword evidence="1" id="KW-0472">Membrane</keyword>
<keyword evidence="1" id="KW-0812">Transmembrane</keyword>
<sequence>MKKYNLILKIISSLQIAGGVLGLLLIAEMLINTGSINGALLLIFMFGLSLFIFSIRAGVGLLRNEKYGALLTIINQCLQIVHWRMLGYGLSYSSAFEFVVGIKDGGPNFNIGLMKSNFAMFIRSDGAFTMQLNMVAIAMLAIVIISIYNNKVQKKVDMIVAEKPVLEDIA</sequence>
<gene>
    <name evidence="2" type="ORF">LT679_01360</name>
</gene>
<keyword evidence="1" id="KW-1133">Transmembrane helix</keyword>
<protein>
    <submittedName>
        <fullName evidence="2">Uncharacterized protein</fullName>
    </submittedName>
</protein>
<dbReference type="Proteomes" id="UP001199919">
    <property type="component" value="Unassembled WGS sequence"/>
</dbReference>
<evidence type="ECO:0000313" key="2">
    <source>
        <dbReference type="EMBL" id="MCD8739235.1"/>
    </source>
</evidence>
<evidence type="ECO:0000313" key="3">
    <source>
        <dbReference type="Proteomes" id="UP001199919"/>
    </source>
</evidence>
<dbReference type="RefSeq" id="WP_232175105.1">
    <property type="nucleotide sequence ID" value="NZ_JAJPWV010000001.1"/>
</dbReference>
<evidence type="ECO:0000256" key="1">
    <source>
        <dbReference type="SAM" id="Phobius"/>
    </source>
</evidence>
<organism evidence="2 3">
    <name type="scientific">Mucilaginibacter roseus</name>
    <dbReference type="NCBI Taxonomy" id="1528868"/>
    <lineage>
        <taxon>Bacteria</taxon>
        <taxon>Pseudomonadati</taxon>
        <taxon>Bacteroidota</taxon>
        <taxon>Sphingobacteriia</taxon>
        <taxon>Sphingobacteriales</taxon>
        <taxon>Sphingobacteriaceae</taxon>
        <taxon>Mucilaginibacter</taxon>
    </lineage>
</organism>